<organism evidence="1">
    <name type="scientific">Flavobacterium sp. WC2416</name>
    <dbReference type="NCBI Taxonomy" id="3234141"/>
    <lineage>
        <taxon>Bacteria</taxon>
        <taxon>Pseudomonadati</taxon>
        <taxon>Bacteroidota</taxon>
        <taxon>Flavobacteriia</taxon>
        <taxon>Flavobacteriales</taxon>
        <taxon>Flavobacteriaceae</taxon>
        <taxon>Flavobacterium</taxon>
    </lineage>
</organism>
<evidence type="ECO:0000313" key="1">
    <source>
        <dbReference type="EMBL" id="XDU97187.1"/>
    </source>
</evidence>
<gene>
    <name evidence="1" type="ORF">AB3G39_08325</name>
</gene>
<dbReference type="AlphaFoldDB" id="A0AB39W900"/>
<dbReference type="EMBL" id="CP165626">
    <property type="protein sequence ID" value="XDU97187.1"/>
    <property type="molecule type" value="Genomic_DNA"/>
</dbReference>
<proteinExistence type="predicted"/>
<dbReference type="RefSeq" id="WP_369769249.1">
    <property type="nucleotide sequence ID" value="NZ_CP165626.1"/>
</dbReference>
<name>A0AB39W900_9FLAO</name>
<reference evidence="1" key="1">
    <citation type="submission" date="2024-07" db="EMBL/GenBank/DDBJ databases">
        <authorList>
            <person name="Biller S.J."/>
        </authorList>
    </citation>
    <scope>NUCLEOTIDE SEQUENCE</scope>
    <source>
        <strain evidence="1">WC2416</strain>
    </source>
</reference>
<accession>A0AB39W900</accession>
<protein>
    <submittedName>
        <fullName evidence="1">Uncharacterized protein</fullName>
    </submittedName>
</protein>
<sequence>MIEETTKQALLRLGFSHERAAELSEGSISTKTIINDNHIVIDGRTNKIYSEIDGAKKYYFENGNIEFPTKVPSLFNEYYNLKLERYIKENEALNLPQSVLAKEFYDDEVVRTFAKLQDTKDKFKVSSKDPAFTKPTQRYLNWLEEYNPAEPKIKPVDFLDFIQNVKDKKAFALELKETFNIEVGANLKIMLELLSEENIIVLSDSQLKSFHEAMKVYFNRDIKSYEALRKAKDFTPIATDKINAKLKPLINRHKA</sequence>